<proteinExistence type="predicted"/>
<organism evidence="3 4">
    <name type="scientific">Nitzschia inconspicua</name>
    <dbReference type="NCBI Taxonomy" id="303405"/>
    <lineage>
        <taxon>Eukaryota</taxon>
        <taxon>Sar</taxon>
        <taxon>Stramenopiles</taxon>
        <taxon>Ochrophyta</taxon>
        <taxon>Bacillariophyta</taxon>
        <taxon>Bacillariophyceae</taxon>
        <taxon>Bacillariophycidae</taxon>
        <taxon>Bacillariales</taxon>
        <taxon>Bacillariaceae</taxon>
        <taxon>Nitzschia</taxon>
    </lineage>
</organism>
<dbReference type="PANTHER" id="PTHR47933">
    <property type="entry name" value="PENTATRICOPEPTIDE REPEAT-CONTAINING PROTEIN 1, MITOCHONDRIAL"/>
    <property type="match status" value="1"/>
</dbReference>
<protein>
    <submittedName>
        <fullName evidence="3">PPR: pentatricopeptide repeat domain containing protein</fullName>
    </submittedName>
</protein>
<reference evidence="3" key="1">
    <citation type="journal article" date="2021" name="Sci. Rep.">
        <title>Diploid genomic architecture of Nitzschia inconspicua, an elite biomass production diatom.</title>
        <authorList>
            <person name="Oliver A."/>
            <person name="Podell S."/>
            <person name="Pinowska A."/>
            <person name="Traller J.C."/>
            <person name="Smith S.R."/>
            <person name="McClure R."/>
            <person name="Beliaev A."/>
            <person name="Bohutskyi P."/>
            <person name="Hill E.A."/>
            <person name="Rabines A."/>
            <person name="Zheng H."/>
            <person name="Allen L.Z."/>
            <person name="Kuo A."/>
            <person name="Grigoriev I.V."/>
            <person name="Allen A.E."/>
            <person name="Hazlebeck D."/>
            <person name="Allen E.E."/>
        </authorList>
    </citation>
    <scope>NUCLEOTIDE SEQUENCE</scope>
    <source>
        <strain evidence="3">Hildebrandi</strain>
    </source>
</reference>
<keyword evidence="4" id="KW-1185">Reference proteome</keyword>
<feature type="repeat" description="PPR" evidence="2">
    <location>
        <begin position="463"/>
        <end position="498"/>
    </location>
</feature>
<evidence type="ECO:0000256" key="1">
    <source>
        <dbReference type="ARBA" id="ARBA00022737"/>
    </source>
</evidence>
<evidence type="ECO:0000256" key="2">
    <source>
        <dbReference type="PROSITE-ProRule" id="PRU00708"/>
    </source>
</evidence>
<reference evidence="3" key="2">
    <citation type="submission" date="2021-04" db="EMBL/GenBank/DDBJ databases">
        <authorList>
            <person name="Podell S."/>
        </authorList>
    </citation>
    <scope>NUCLEOTIDE SEQUENCE</scope>
    <source>
        <strain evidence="3">Hildebrandi</strain>
    </source>
</reference>
<dbReference type="InterPro" id="IPR051240">
    <property type="entry name" value="Mito_RNA-Proc/Resp"/>
</dbReference>
<gene>
    <name evidence="3" type="ORF">IV203_000586</name>
</gene>
<dbReference type="NCBIfam" id="TIGR00756">
    <property type="entry name" value="PPR"/>
    <property type="match status" value="1"/>
</dbReference>
<accession>A0A9K3PQ36</accession>
<evidence type="ECO:0000313" key="4">
    <source>
        <dbReference type="Proteomes" id="UP000693970"/>
    </source>
</evidence>
<evidence type="ECO:0000313" key="3">
    <source>
        <dbReference type="EMBL" id="KAG7355900.1"/>
    </source>
</evidence>
<dbReference type="Pfam" id="PF13812">
    <property type="entry name" value="PPR_3"/>
    <property type="match status" value="1"/>
</dbReference>
<keyword evidence="1" id="KW-0677">Repeat</keyword>
<dbReference type="GO" id="GO:0003729">
    <property type="term" value="F:mRNA binding"/>
    <property type="evidence" value="ECO:0007669"/>
    <property type="project" value="TreeGrafter"/>
</dbReference>
<feature type="repeat" description="PPR" evidence="2">
    <location>
        <begin position="499"/>
        <end position="533"/>
    </location>
</feature>
<dbReference type="OrthoDB" id="41145at2759"/>
<dbReference type="EMBL" id="JAGRRH010000015">
    <property type="protein sequence ID" value="KAG7355900.1"/>
    <property type="molecule type" value="Genomic_DNA"/>
</dbReference>
<dbReference type="PANTHER" id="PTHR47933:SF11">
    <property type="entry name" value="PENTATRICOPEPTIDE REPEAT-CONTAINING PROTEIN 2"/>
    <property type="match status" value="1"/>
</dbReference>
<sequence>MSLSSLSSSSSSSLLRKLTTVMGGRHQSIQTSRVQLSTARILRSGIVCSADHDNISLLHHHSTGSHVSISTIVASSRCLQQRYHSSDSHLNVSASTQSHTDDVDPVLSDKPDEDDLLNFPPPMDVVIANIDKAAKYNQGMGGGPNGPLRDSKTVWNVSFVRDAVAGYEHYLHQLLLQRQQRQQQQLPEFDASSLDTSDAMIQLFLSPEITEKAFIAILRCKLPTHVLSRKIREWERYLGTIAQTEITDALSLAMLEANGKAGNVGRAIKLLELRKAKQYPPKDQNEFVYAVTAIEAAGLSLRRNRNTFLSEQDQPQIDDPTRWLDAILLNMHQRDVLLTTKLANRMLNTYATTGKSGKAIHYFYQISRQPIPEDADPDEFPEGMAKLWNRPVKVKMKMKPPPPYHKVPSQVEGKLIRKAGTDIKQLKLEVESEPEWSPALTSAISFADSLKQGACGHDPIELDLYSYSILMNACINRGSLWRAMHIIDEVMPANGIEPDVVAYNILLIGLARVGDVPTMREYFRQMIANGLQPSKETIQAVVDGLLNLGDVVSAVSFCQDSFNQYSVLPPYTTHTKILEFSLARGLVYEAKRHVSFIQQLWKWQPNQYHTEGFCTVMRLTQKNPHLSKEALQKLFAYFGENLDESDFF</sequence>
<comment type="caution">
    <text evidence="3">The sequence shown here is derived from an EMBL/GenBank/DDBJ whole genome shotgun (WGS) entry which is preliminary data.</text>
</comment>
<dbReference type="InterPro" id="IPR002885">
    <property type="entry name" value="PPR_rpt"/>
</dbReference>
<dbReference type="PROSITE" id="PS51375">
    <property type="entry name" value="PPR"/>
    <property type="match status" value="2"/>
</dbReference>
<name>A0A9K3PQ36_9STRA</name>
<dbReference type="AlphaFoldDB" id="A0A9K3PQ36"/>
<dbReference type="Proteomes" id="UP000693970">
    <property type="component" value="Unassembled WGS sequence"/>
</dbReference>